<dbReference type="AlphaFoldDB" id="A0A5J4YHD0"/>
<name>A0A5J4YHD0_PORPP</name>
<evidence type="ECO:0000313" key="3">
    <source>
        <dbReference type="Proteomes" id="UP000324585"/>
    </source>
</evidence>
<accession>A0A5J4YHD0</accession>
<gene>
    <name evidence="1" type="ORF">FVE85_3853</name>
    <name evidence="2" type="ORF">FVE85_7705</name>
</gene>
<reference evidence="3" key="1">
    <citation type="journal article" date="2019" name="Nat. Commun.">
        <title>Expansion of phycobilisome linker gene families in mesophilic red algae.</title>
        <authorList>
            <person name="Lee J."/>
            <person name="Kim D."/>
            <person name="Bhattacharya D."/>
            <person name="Yoon H.S."/>
        </authorList>
    </citation>
    <scope>NUCLEOTIDE SEQUENCE [LARGE SCALE GENOMIC DNA]</scope>
    <source>
        <strain evidence="3">CCMP 1328</strain>
    </source>
</reference>
<proteinExistence type="predicted"/>
<dbReference type="EMBL" id="VRMN01000014">
    <property type="protein sequence ID" value="KAA8491284.1"/>
    <property type="molecule type" value="Genomic_DNA"/>
</dbReference>
<keyword evidence="3" id="KW-1185">Reference proteome</keyword>
<organism evidence="1 3">
    <name type="scientific">Porphyridium purpureum</name>
    <name type="common">Red alga</name>
    <name type="synonym">Porphyridium cruentum</name>
    <dbReference type="NCBI Taxonomy" id="35688"/>
    <lineage>
        <taxon>Eukaryota</taxon>
        <taxon>Rhodophyta</taxon>
        <taxon>Bangiophyceae</taxon>
        <taxon>Porphyridiales</taxon>
        <taxon>Porphyridiaceae</taxon>
        <taxon>Porphyridium</taxon>
    </lineage>
</organism>
<evidence type="ECO:0000313" key="2">
    <source>
        <dbReference type="EMBL" id="KAA8491284.1"/>
    </source>
</evidence>
<dbReference type="Proteomes" id="UP000324585">
    <property type="component" value="Unassembled WGS sequence"/>
</dbReference>
<evidence type="ECO:0000313" key="1">
    <source>
        <dbReference type="EMBL" id="KAA8490250.1"/>
    </source>
</evidence>
<dbReference type="EMBL" id="VRMN01000039">
    <property type="protein sequence ID" value="KAA8490250.1"/>
    <property type="molecule type" value="Genomic_DNA"/>
</dbReference>
<comment type="caution">
    <text evidence="1">The sequence shown here is derived from an EMBL/GenBank/DDBJ whole genome shotgun (WGS) entry which is preliminary data.</text>
</comment>
<sequence>MKDSVCTTLRWLLPETSNQRVFVVIRRSHVEEPEAVRAQFCEQSILPRMRAVGNAELLTRLRASYKSMERRAQTKHGTDAQLTSVVGGDFAHVFLEHVRDKLHEELLDR</sequence>
<protein>
    <submittedName>
        <fullName evidence="1">Uncharacterized protein</fullName>
    </submittedName>
</protein>
<reference evidence="1" key="2">
    <citation type="submission" date="2019-09" db="EMBL/GenBank/DDBJ databases">
        <title>Expansion of phycobilisome linker gene families in mesophilic red algae.</title>
        <authorList>
            <person name="Lee J."/>
        </authorList>
    </citation>
    <scope>NUCLEOTIDE SEQUENCE [LARGE SCALE GENOMIC DNA]</scope>
    <source>
        <strain evidence="1">CCMP 1328</strain>
        <tissue evidence="1">Unicellular</tissue>
    </source>
</reference>